<dbReference type="GO" id="GO:2001033">
    <property type="term" value="P:negative regulation of double-strand break repair via nonhomologous end joining"/>
    <property type="evidence" value="ECO:0007669"/>
    <property type="project" value="InterPro"/>
</dbReference>
<proteinExistence type="predicted"/>
<dbReference type="KEGG" id="xtr:100489485"/>
<protein>
    <recommendedName>
        <fullName evidence="3">Modulator of retrovirus infection homolog</fullName>
    </recommendedName>
</protein>
<dbReference type="OrthoDB" id="8936475at2759"/>
<dbReference type="AlphaFoldDB" id="A0A1B8Y4L5"/>
<dbReference type="EMBL" id="KV460455">
    <property type="protein sequence ID" value="OCA17844.1"/>
    <property type="molecule type" value="Genomic_DNA"/>
</dbReference>
<reference evidence="2" key="2">
    <citation type="journal article" date="2010" name="Science">
        <title>The genome of the Western clawed frog Xenopus tropicalis.</title>
        <authorList>
            <person name="Hellsten U."/>
            <person name="Harland R.M."/>
            <person name="Gilchrist M.J."/>
            <person name="Hendrix D."/>
            <person name="Jurka J."/>
            <person name="Kapitonov V."/>
            <person name="Ovcharenko I."/>
            <person name="Putnam N.H."/>
            <person name="Shu S."/>
            <person name="Taher L."/>
            <person name="Blitz I.L."/>
            <person name="Blumberg B."/>
            <person name="Dichmann D.S."/>
            <person name="Dubchak I."/>
            <person name="Amaya E."/>
            <person name="Detter J.C."/>
            <person name="Fletcher R."/>
            <person name="Gerhard D.S."/>
            <person name="Goodstein D."/>
            <person name="Graves T."/>
            <person name="Grigoriev I.V."/>
            <person name="Grimwood J."/>
            <person name="Kawashima T."/>
            <person name="Lindquist E."/>
            <person name="Lucas S.M."/>
            <person name="Mead P.E."/>
            <person name="Mitros T."/>
            <person name="Ogino H."/>
            <person name="Ohta Y."/>
            <person name="Poliakov A.V."/>
            <person name="Pollet N."/>
            <person name="Robert J."/>
            <person name="Salamov A."/>
            <person name="Sater A.K."/>
            <person name="Schmutz J."/>
            <person name="Terry A."/>
            <person name="Vize P.D."/>
            <person name="Warren W.C."/>
            <person name="Wells D."/>
            <person name="Wills A."/>
            <person name="Wilson R.K."/>
            <person name="Zimmerman L.B."/>
            <person name="Zorn A.M."/>
            <person name="Grainger R."/>
            <person name="Grammer T."/>
            <person name="Khokha M.K."/>
            <person name="Richardson P.M."/>
            <person name="Rokhsar D.S."/>
        </authorList>
    </citation>
    <scope>NUCLEOTIDE SEQUENCE [LARGE SCALE GENOMIC DNA]</scope>
    <source>
        <strain evidence="2">Nigerian</strain>
    </source>
</reference>
<evidence type="ECO:0000256" key="1">
    <source>
        <dbReference type="SAM" id="MobiDB-lite"/>
    </source>
</evidence>
<evidence type="ECO:0008006" key="3">
    <source>
        <dbReference type="Google" id="ProtNLM"/>
    </source>
</evidence>
<reference evidence="2" key="1">
    <citation type="submission" date="2009-11" db="EMBL/GenBank/DDBJ databases">
        <authorList>
            <consortium name="US DOE Joint Genome Institute (JGI-PGF)"/>
            <person name="Ottilar R."/>
            <person name="Schmutz J."/>
            <person name="Salamov A."/>
            <person name="Cheng J.F."/>
            <person name="Lucas S."/>
            <person name="Pitluck S."/>
            <person name="Gundlach H."/>
            <person name="Guo Y."/>
            <person name="Haberer G."/>
            <person name="Nasrallah J."/>
            <person name="Mayer K.F.X."/>
            <person name="van de Peer Y."/>
            <person name="Weigel D."/>
            <person name="Grigoriev I.V."/>
        </authorList>
    </citation>
    <scope>NUCLEOTIDE SEQUENCE</scope>
    <source>
        <strain evidence="2">Nigerian</strain>
    </source>
</reference>
<dbReference type="PANTHER" id="PTHR14566:SF0">
    <property type="entry name" value="CELL CYCLE REGULATOR OF NON-HOMOLOGOUS END JOINING"/>
    <property type="match status" value="1"/>
</dbReference>
<gene>
    <name evidence="2" type="ORF">XENTR_v90026556mg</name>
</gene>
<dbReference type="InterPro" id="IPR028278">
    <property type="entry name" value="MRI"/>
</dbReference>
<organism evidence="2">
    <name type="scientific">Xenopus tropicalis</name>
    <name type="common">Western clawed frog</name>
    <name type="synonym">Silurana tropicalis</name>
    <dbReference type="NCBI Taxonomy" id="8364"/>
    <lineage>
        <taxon>Eukaryota</taxon>
        <taxon>Metazoa</taxon>
        <taxon>Chordata</taxon>
        <taxon>Craniata</taxon>
        <taxon>Vertebrata</taxon>
        <taxon>Euteleostomi</taxon>
        <taxon>Amphibia</taxon>
        <taxon>Batrachia</taxon>
        <taxon>Anura</taxon>
        <taxon>Pipoidea</taxon>
        <taxon>Pipidae</taxon>
        <taxon>Xenopodinae</taxon>
        <taxon>Xenopus</taxon>
        <taxon>Silurana</taxon>
    </lineage>
</organism>
<evidence type="ECO:0000313" key="2">
    <source>
        <dbReference type="EMBL" id="OCA17844.1"/>
    </source>
</evidence>
<reference evidence="2" key="3">
    <citation type="submission" date="2016-05" db="EMBL/GenBank/DDBJ databases">
        <title>WGS assembly of Xenopus tropicalis.</title>
        <authorList>
            <person name="Sessions A."/>
            <person name="Jenkins J."/>
            <person name="Mitros T."/>
            <person name="Lyons J.T."/>
            <person name="Dichmann D.S."/>
            <person name="Robert J."/>
            <person name="Harland R.M."/>
            <person name="Rokhsar D.S."/>
        </authorList>
    </citation>
    <scope>NUCLEOTIDE SEQUENCE</scope>
    <source>
        <strain evidence="2">Nigerian</strain>
    </source>
</reference>
<sequence>MSELTLMLFIPSSICIDVYSILFRAMETVESKGKKRVLPEWMKEENVGTNISSTKNLKRKKENSSPKRLTVYCMNERELVACALEILSEEKRRNASDMAAITEASEDQQSGESQPTSPANQTSSPEVVPSTSKAPTVPETDSDSDDDALRLIREIFFT</sequence>
<feature type="compositionally biased region" description="Polar residues" evidence="1">
    <location>
        <begin position="107"/>
        <end position="134"/>
    </location>
</feature>
<feature type="region of interest" description="Disordered" evidence="1">
    <location>
        <begin position="95"/>
        <end position="147"/>
    </location>
</feature>
<dbReference type="PANTHER" id="PTHR14566">
    <property type="entry name" value="CELL CYCLE REGULATOR OF NON-HOMOLOGOUS END JOINING"/>
    <property type="match status" value="1"/>
</dbReference>
<name>A0A1B8Y4L5_XENTR</name>
<accession>A0A1B8Y4L5</accession>